<evidence type="ECO:0000313" key="2">
    <source>
        <dbReference type="EMBL" id="KAF7390932.1"/>
    </source>
</evidence>
<organism evidence="2 3">
    <name type="scientific">Vespula vulgaris</name>
    <name type="common">Yellow jacket</name>
    <name type="synonym">Wasp</name>
    <dbReference type="NCBI Taxonomy" id="7454"/>
    <lineage>
        <taxon>Eukaryota</taxon>
        <taxon>Metazoa</taxon>
        <taxon>Ecdysozoa</taxon>
        <taxon>Arthropoda</taxon>
        <taxon>Hexapoda</taxon>
        <taxon>Insecta</taxon>
        <taxon>Pterygota</taxon>
        <taxon>Neoptera</taxon>
        <taxon>Endopterygota</taxon>
        <taxon>Hymenoptera</taxon>
        <taxon>Apocrita</taxon>
        <taxon>Aculeata</taxon>
        <taxon>Vespoidea</taxon>
        <taxon>Vespidae</taxon>
        <taxon>Vespinae</taxon>
        <taxon>Vespula</taxon>
    </lineage>
</organism>
<dbReference type="EMBL" id="JACSEA010000010">
    <property type="protein sequence ID" value="KAF7390932.1"/>
    <property type="molecule type" value="Genomic_DNA"/>
</dbReference>
<feature type="region of interest" description="Disordered" evidence="1">
    <location>
        <begin position="1"/>
        <end position="35"/>
    </location>
</feature>
<sequence>MIKAKDRVLREGRSKRTSEPVFTIDRRQPQASSPRDRSAWIVFASRSMIYEDFVDTDDFFPSFSSFYSSSSSLTSG</sequence>
<comment type="caution">
    <text evidence="2">The sequence shown here is derived from an EMBL/GenBank/DDBJ whole genome shotgun (WGS) entry which is preliminary data.</text>
</comment>
<accession>A0A834MZJ2</accession>
<evidence type="ECO:0000256" key="1">
    <source>
        <dbReference type="SAM" id="MobiDB-lite"/>
    </source>
</evidence>
<gene>
    <name evidence="2" type="ORF">HZH66_009412</name>
</gene>
<name>A0A834MZJ2_VESVU</name>
<reference evidence="2" key="1">
    <citation type="journal article" date="2020" name="G3 (Bethesda)">
        <title>High-Quality Assemblies for Three Invasive Social Wasps from the &lt;i&gt;Vespula&lt;/i&gt; Genus.</title>
        <authorList>
            <person name="Harrop T.W.R."/>
            <person name="Guhlin J."/>
            <person name="McLaughlin G.M."/>
            <person name="Permina E."/>
            <person name="Stockwell P."/>
            <person name="Gilligan J."/>
            <person name="Le Lec M.F."/>
            <person name="Gruber M.A.M."/>
            <person name="Quinn O."/>
            <person name="Lovegrove M."/>
            <person name="Duncan E.J."/>
            <person name="Remnant E.J."/>
            <person name="Van Eeckhoven J."/>
            <person name="Graham B."/>
            <person name="Knapp R.A."/>
            <person name="Langford K.W."/>
            <person name="Kronenberg Z."/>
            <person name="Press M.O."/>
            <person name="Eacker S.M."/>
            <person name="Wilson-Rankin E.E."/>
            <person name="Purcell J."/>
            <person name="Lester P.J."/>
            <person name="Dearden P.K."/>
        </authorList>
    </citation>
    <scope>NUCLEOTIDE SEQUENCE</scope>
    <source>
        <strain evidence="2">Marl-1</strain>
    </source>
</reference>
<proteinExistence type="predicted"/>
<keyword evidence="3" id="KW-1185">Reference proteome</keyword>
<dbReference type="Proteomes" id="UP000614350">
    <property type="component" value="Unassembled WGS sequence"/>
</dbReference>
<evidence type="ECO:0000313" key="3">
    <source>
        <dbReference type="Proteomes" id="UP000614350"/>
    </source>
</evidence>
<dbReference type="AlphaFoldDB" id="A0A834MZJ2"/>
<protein>
    <submittedName>
        <fullName evidence="2">Uncharacterized protein</fullName>
    </submittedName>
</protein>